<evidence type="ECO:0008006" key="5">
    <source>
        <dbReference type="Google" id="ProtNLM"/>
    </source>
</evidence>
<dbReference type="SUPFAM" id="SSF48371">
    <property type="entry name" value="ARM repeat"/>
    <property type="match status" value="1"/>
</dbReference>
<dbReference type="InterPro" id="IPR011989">
    <property type="entry name" value="ARM-like"/>
</dbReference>
<reference evidence="2" key="2">
    <citation type="submission" date="2021-04" db="EMBL/GenBank/DDBJ databases">
        <title>Novel species in family Eggerthellaceae.</title>
        <authorList>
            <person name="Zhang G."/>
        </authorList>
    </citation>
    <scope>NUCLEOTIDE SEQUENCE</scope>
    <source>
        <strain evidence="2">Zg-886</strain>
    </source>
</reference>
<evidence type="ECO:0000313" key="3">
    <source>
        <dbReference type="Proteomes" id="UP000636394"/>
    </source>
</evidence>
<dbReference type="Proteomes" id="UP000671910">
    <property type="component" value="Chromosome"/>
</dbReference>
<evidence type="ECO:0000313" key="2">
    <source>
        <dbReference type="EMBL" id="QTU85240.1"/>
    </source>
</evidence>
<accession>A0A9E6SV67</accession>
<reference evidence="1 3" key="1">
    <citation type="submission" date="2019-11" db="EMBL/GenBank/DDBJ databases">
        <title>Eggerthellaceae novel genus isolated from the rectal contents of marmort.</title>
        <authorList>
            <person name="Zhang G."/>
        </authorList>
    </citation>
    <scope>NUCLEOTIDE SEQUENCE [LARGE SCALE GENOMIC DNA]</scope>
    <source>
        <strain evidence="1">Zg-886</strain>
        <strain evidence="3">zg-886</strain>
    </source>
</reference>
<protein>
    <recommendedName>
        <fullName evidence="5">HEAT repeat domain-containing protein</fullName>
    </recommendedName>
</protein>
<dbReference type="InterPro" id="IPR016024">
    <property type="entry name" value="ARM-type_fold"/>
</dbReference>
<evidence type="ECO:0000313" key="4">
    <source>
        <dbReference type="Proteomes" id="UP000671910"/>
    </source>
</evidence>
<gene>
    <name evidence="1" type="ORF">GMI68_09080</name>
    <name evidence="2" type="ORF">J7S26_06820</name>
</gene>
<dbReference type="EMBL" id="CP072829">
    <property type="protein sequence ID" value="QTU85240.1"/>
    <property type="molecule type" value="Genomic_DNA"/>
</dbReference>
<proteinExistence type="predicted"/>
<name>A0A9E6SV67_9ACTN</name>
<evidence type="ECO:0000313" key="1">
    <source>
        <dbReference type="EMBL" id="NHM14904.1"/>
    </source>
</evidence>
<dbReference type="AlphaFoldDB" id="A0A9E6SV67"/>
<dbReference type="Proteomes" id="UP000636394">
    <property type="component" value="Unassembled WGS sequence"/>
</dbReference>
<dbReference type="EMBL" id="WPCR01000013">
    <property type="protein sequence ID" value="NHM14904.1"/>
    <property type="molecule type" value="Genomic_DNA"/>
</dbReference>
<dbReference type="Gene3D" id="1.25.10.10">
    <property type="entry name" value="Leucine-rich Repeat Variant"/>
    <property type="match status" value="1"/>
</dbReference>
<sequence>MVWPTNSEERPLTNNEEQFEKLVEKLSASSRRERQVAAAAMAELARVEPAILEPYKDQIIDALNRPEAQTRWECLDMLTALVPLDAKTCEKAVDGAETALFDEGSGPLRLSAMRFLCKLGATSPSLSSKAWPLIDEGIQCYHGDVEFSDMLNAVIDFSSGDLAPEVKEALAARMAFDAANGRGSLKKRASLILENVQPKK</sequence>
<keyword evidence="3" id="KW-1185">Reference proteome</keyword>
<dbReference type="KEGG" id="ebz:J7S26_06820"/>
<organism evidence="2 4">
    <name type="scientific">Xiamenia xianingshaonis</name>
    <dbReference type="NCBI Taxonomy" id="2682776"/>
    <lineage>
        <taxon>Bacteria</taxon>
        <taxon>Bacillati</taxon>
        <taxon>Actinomycetota</taxon>
        <taxon>Coriobacteriia</taxon>
        <taxon>Eggerthellales</taxon>
        <taxon>Eggerthellaceae</taxon>
        <taxon>Xiamenia</taxon>
    </lineage>
</organism>